<gene>
    <name evidence="2" type="ORF">F8M41_020105</name>
</gene>
<accession>A0A8H4AIW0</accession>
<keyword evidence="3" id="KW-1185">Reference proteome</keyword>
<dbReference type="Proteomes" id="UP000439903">
    <property type="component" value="Unassembled WGS sequence"/>
</dbReference>
<dbReference type="AlphaFoldDB" id="A0A8H4AIW0"/>
<feature type="region of interest" description="Disordered" evidence="1">
    <location>
        <begin position="97"/>
        <end position="140"/>
    </location>
</feature>
<evidence type="ECO:0008006" key="4">
    <source>
        <dbReference type="Google" id="ProtNLM"/>
    </source>
</evidence>
<evidence type="ECO:0000313" key="3">
    <source>
        <dbReference type="Proteomes" id="UP000439903"/>
    </source>
</evidence>
<sequence>MKTLDSRLEKEAKWNRFYEYQTISSCVGIASVGSKILPAIDRILSKYLTPQILSIECGSMFSEDGNSDKENISAVANPPITKYRGRPETKQYKAAMEKVTENVPKKAPEKVTEKARRQPYTCRSCGKTGHNSTKWPKKGS</sequence>
<protein>
    <recommendedName>
        <fullName evidence="4">CCHC-type domain-containing protein</fullName>
    </recommendedName>
</protein>
<evidence type="ECO:0000313" key="2">
    <source>
        <dbReference type="EMBL" id="KAF0501199.1"/>
    </source>
</evidence>
<organism evidence="2 3">
    <name type="scientific">Gigaspora margarita</name>
    <dbReference type="NCBI Taxonomy" id="4874"/>
    <lineage>
        <taxon>Eukaryota</taxon>
        <taxon>Fungi</taxon>
        <taxon>Fungi incertae sedis</taxon>
        <taxon>Mucoromycota</taxon>
        <taxon>Glomeromycotina</taxon>
        <taxon>Glomeromycetes</taxon>
        <taxon>Diversisporales</taxon>
        <taxon>Gigasporaceae</taxon>
        <taxon>Gigaspora</taxon>
    </lineage>
</organism>
<proteinExistence type="predicted"/>
<dbReference type="EMBL" id="WTPW01000542">
    <property type="protein sequence ID" value="KAF0501199.1"/>
    <property type="molecule type" value="Genomic_DNA"/>
</dbReference>
<dbReference type="OrthoDB" id="2398871at2759"/>
<feature type="compositionally biased region" description="Basic and acidic residues" evidence="1">
    <location>
        <begin position="97"/>
        <end position="116"/>
    </location>
</feature>
<name>A0A8H4AIW0_GIGMA</name>
<reference evidence="2 3" key="1">
    <citation type="journal article" date="2019" name="Environ. Microbiol.">
        <title>At the nexus of three kingdoms: the genome of the mycorrhizal fungus Gigaspora margarita provides insights into plant, endobacterial and fungal interactions.</title>
        <authorList>
            <person name="Venice F."/>
            <person name="Ghignone S."/>
            <person name="Salvioli di Fossalunga A."/>
            <person name="Amselem J."/>
            <person name="Novero M."/>
            <person name="Xianan X."/>
            <person name="Sedzielewska Toro K."/>
            <person name="Morin E."/>
            <person name="Lipzen A."/>
            <person name="Grigoriev I.V."/>
            <person name="Henrissat B."/>
            <person name="Martin F.M."/>
            <person name="Bonfante P."/>
        </authorList>
    </citation>
    <scope>NUCLEOTIDE SEQUENCE [LARGE SCALE GENOMIC DNA]</scope>
    <source>
        <strain evidence="2 3">BEG34</strain>
    </source>
</reference>
<evidence type="ECO:0000256" key="1">
    <source>
        <dbReference type="SAM" id="MobiDB-lite"/>
    </source>
</evidence>
<comment type="caution">
    <text evidence="2">The sequence shown here is derived from an EMBL/GenBank/DDBJ whole genome shotgun (WGS) entry which is preliminary data.</text>
</comment>